<keyword evidence="1" id="KW-1133">Transmembrane helix</keyword>
<reference evidence="2 3" key="1">
    <citation type="submission" date="2023-11" db="EMBL/GenBank/DDBJ databases">
        <authorList>
            <person name="Hedman E."/>
            <person name="Englund M."/>
            <person name="Stromberg M."/>
            <person name="Nyberg Akerstrom W."/>
            <person name="Nylinder S."/>
            <person name="Jareborg N."/>
            <person name="Kallberg Y."/>
            <person name="Kronander E."/>
        </authorList>
    </citation>
    <scope>NUCLEOTIDE SEQUENCE [LARGE SCALE GENOMIC DNA]</scope>
</reference>
<evidence type="ECO:0000313" key="3">
    <source>
        <dbReference type="Proteomes" id="UP001314205"/>
    </source>
</evidence>
<organism evidence="2 3">
    <name type="scientific">Parnassius mnemosyne</name>
    <name type="common">clouded apollo</name>
    <dbReference type="NCBI Taxonomy" id="213953"/>
    <lineage>
        <taxon>Eukaryota</taxon>
        <taxon>Metazoa</taxon>
        <taxon>Ecdysozoa</taxon>
        <taxon>Arthropoda</taxon>
        <taxon>Hexapoda</taxon>
        <taxon>Insecta</taxon>
        <taxon>Pterygota</taxon>
        <taxon>Neoptera</taxon>
        <taxon>Endopterygota</taxon>
        <taxon>Lepidoptera</taxon>
        <taxon>Glossata</taxon>
        <taxon>Ditrysia</taxon>
        <taxon>Papilionoidea</taxon>
        <taxon>Papilionidae</taxon>
        <taxon>Parnassiinae</taxon>
        <taxon>Parnassini</taxon>
        <taxon>Parnassius</taxon>
        <taxon>Driopa</taxon>
    </lineage>
</organism>
<proteinExistence type="predicted"/>
<gene>
    <name evidence="2" type="ORF">PARMNEM_LOCUS1453</name>
</gene>
<evidence type="ECO:0008006" key="4">
    <source>
        <dbReference type="Google" id="ProtNLM"/>
    </source>
</evidence>
<comment type="caution">
    <text evidence="2">The sequence shown here is derived from an EMBL/GenBank/DDBJ whole genome shotgun (WGS) entry which is preliminary data.</text>
</comment>
<dbReference type="Proteomes" id="UP001314205">
    <property type="component" value="Unassembled WGS sequence"/>
</dbReference>
<evidence type="ECO:0000313" key="2">
    <source>
        <dbReference type="EMBL" id="CAK1579523.1"/>
    </source>
</evidence>
<name>A0AAV1K8V3_9NEOP</name>
<accession>A0AAV1K8V3</accession>
<keyword evidence="3" id="KW-1185">Reference proteome</keyword>
<protein>
    <recommendedName>
        <fullName evidence="4">TIL domain-containing protein</fullName>
    </recommendedName>
</protein>
<evidence type="ECO:0000256" key="1">
    <source>
        <dbReference type="SAM" id="Phobius"/>
    </source>
</evidence>
<dbReference type="AlphaFoldDB" id="A0AAV1K8V3"/>
<sequence>MKPHSPRSAAVVNDCLYLGSMLTIYFALMPVAGVLSYSYQISGGNPCGKNATFQTCNNRCAYNYCPVDDSKPDYSCVPPSPCAPGCVCNLNYRKKSINENKCILASECTPVNCTRPNEVFNNCPSACLREGCEFACEEPTVCNTLVLNCQPQCICKPNTCRDENNICVPFECPKKKPQPC</sequence>
<feature type="transmembrane region" description="Helical" evidence="1">
    <location>
        <begin position="16"/>
        <end position="39"/>
    </location>
</feature>
<dbReference type="Gene3D" id="2.10.25.10">
    <property type="entry name" value="Laminin"/>
    <property type="match status" value="2"/>
</dbReference>
<keyword evidence="1" id="KW-0812">Transmembrane</keyword>
<dbReference type="EMBL" id="CAVLGL010000002">
    <property type="protein sequence ID" value="CAK1579523.1"/>
    <property type="molecule type" value="Genomic_DNA"/>
</dbReference>
<keyword evidence="1" id="KW-0472">Membrane</keyword>